<dbReference type="OrthoDB" id="5078988at2759"/>
<dbReference type="AlphaFoldDB" id="A0A9P9FCH5"/>
<dbReference type="Pfam" id="PF20255">
    <property type="entry name" value="DUF6606"/>
    <property type="match status" value="1"/>
</dbReference>
<sequence>MIHNAYNSFIFETFELSPSDASINNTRGRLVRIFSATSIAVPSQIFDDDDFQSVLTKTLVKMSIQQQSTNPHSEGADRVPVDTQDTPNPRLITELLISFLRGCGEQVSIPGLYKKTREELLSSDGAPAWRRSPAWLLLRVSLQLIMTYYNRFR</sequence>
<comment type="caution">
    <text evidence="2">The sequence shown here is derived from an EMBL/GenBank/DDBJ whole genome shotgun (WGS) entry which is preliminary data.</text>
</comment>
<gene>
    <name evidence="2" type="ORF">B0J13DRAFT_182126</name>
</gene>
<dbReference type="InterPro" id="IPR046541">
    <property type="entry name" value="DUF6606"/>
</dbReference>
<reference evidence="2" key="1">
    <citation type="journal article" date="2021" name="Nat. Commun.">
        <title>Genetic determinants of endophytism in the Arabidopsis root mycobiome.</title>
        <authorList>
            <person name="Mesny F."/>
            <person name="Miyauchi S."/>
            <person name="Thiergart T."/>
            <person name="Pickel B."/>
            <person name="Atanasova L."/>
            <person name="Karlsson M."/>
            <person name="Huettel B."/>
            <person name="Barry K.W."/>
            <person name="Haridas S."/>
            <person name="Chen C."/>
            <person name="Bauer D."/>
            <person name="Andreopoulos W."/>
            <person name="Pangilinan J."/>
            <person name="LaButti K."/>
            <person name="Riley R."/>
            <person name="Lipzen A."/>
            <person name="Clum A."/>
            <person name="Drula E."/>
            <person name="Henrissat B."/>
            <person name="Kohler A."/>
            <person name="Grigoriev I.V."/>
            <person name="Martin F.M."/>
            <person name="Hacquard S."/>
        </authorList>
    </citation>
    <scope>NUCLEOTIDE SEQUENCE</scope>
    <source>
        <strain evidence="2">MPI-CAGE-AT-0021</strain>
    </source>
</reference>
<organism evidence="2 3">
    <name type="scientific">Dactylonectria estremocensis</name>
    <dbReference type="NCBI Taxonomy" id="1079267"/>
    <lineage>
        <taxon>Eukaryota</taxon>
        <taxon>Fungi</taxon>
        <taxon>Dikarya</taxon>
        <taxon>Ascomycota</taxon>
        <taxon>Pezizomycotina</taxon>
        <taxon>Sordariomycetes</taxon>
        <taxon>Hypocreomycetidae</taxon>
        <taxon>Hypocreales</taxon>
        <taxon>Nectriaceae</taxon>
        <taxon>Dactylonectria</taxon>
    </lineage>
</organism>
<evidence type="ECO:0000313" key="2">
    <source>
        <dbReference type="EMBL" id="KAH7157837.1"/>
    </source>
</evidence>
<accession>A0A9P9FCH5</accession>
<dbReference type="EMBL" id="JAGMUU010000003">
    <property type="protein sequence ID" value="KAH7157837.1"/>
    <property type="molecule type" value="Genomic_DNA"/>
</dbReference>
<feature type="domain" description="DUF6606" evidence="1">
    <location>
        <begin position="2"/>
        <end position="146"/>
    </location>
</feature>
<protein>
    <recommendedName>
        <fullName evidence="1">DUF6606 domain-containing protein</fullName>
    </recommendedName>
</protein>
<evidence type="ECO:0000313" key="3">
    <source>
        <dbReference type="Proteomes" id="UP000717696"/>
    </source>
</evidence>
<dbReference type="Proteomes" id="UP000717696">
    <property type="component" value="Unassembled WGS sequence"/>
</dbReference>
<proteinExistence type="predicted"/>
<name>A0A9P9FCH5_9HYPO</name>
<evidence type="ECO:0000259" key="1">
    <source>
        <dbReference type="Pfam" id="PF20255"/>
    </source>
</evidence>
<keyword evidence="3" id="KW-1185">Reference proteome</keyword>